<evidence type="ECO:0000259" key="5">
    <source>
        <dbReference type="PROSITE" id="PS51782"/>
    </source>
</evidence>
<evidence type="ECO:0000313" key="6">
    <source>
        <dbReference type="EMBL" id="KAJ9143995.1"/>
    </source>
</evidence>
<dbReference type="Gene3D" id="3.10.350.10">
    <property type="entry name" value="LysM domain"/>
    <property type="match status" value="3"/>
</dbReference>
<dbReference type="Proteomes" id="UP001174691">
    <property type="component" value="Unassembled WGS sequence"/>
</dbReference>
<dbReference type="InterPro" id="IPR036779">
    <property type="entry name" value="LysM_dom_sf"/>
</dbReference>
<feature type="domain" description="LysM" evidence="5">
    <location>
        <begin position="11"/>
        <end position="55"/>
    </location>
</feature>
<comment type="similarity">
    <text evidence="3">Belongs to the secreted LysM effector family.</text>
</comment>
<evidence type="ECO:0000256" key="4">
    <source>
        <dbReference type="SAM" id="MobiDB-lite"/>
    </source>
</evidence>
<feature type="domain" description="LysM" evidence="5">
    <location>
        <begin position="100"/>
        <end position="146"/>
    </location>
</feature>
<comment type="caution">
    <text evidence="6">The sequence shown here is derived from an EMBL/GenBank/DDBJ whole genome shotgun (WGS) entry which is preliminary data.</text>
</comment>
<name>A0AA38VI48_9PEZI</name>
<dbReference type="AlphaFoldDB" id="A0AA38VI48"/>
<accession>A0AA38VI48</accession>
<keyword evidence="1" id="KW-0147">Chitin-binding</keyword>
<dbReference type="PANTHER" id="PTHR34997">
    <property type="entry name" value="AM15"/>
    <property type="match status" value="1"/>
</dbReference>
<keyword evidence="2" id="KW-0843">Virulence</keyword>
<dbReference type="Pfam" id="PF01476">
    <property type="entry name" value="LysM"/>
    <property type="match status" value="3"/>
</dbReference>
<dbReference type="PROSITE" id="PS51782">
    <property type="entry name" value="LYSM"/>
    <property type="match status" value="3"/>
</dbReference>
<keyword evidence="7" id="KW-1185">Reference proteome</keyword>
<feature type="region of interest" description="Disordered" evidence="4">
    <location>
        <begin position="62"/>
        <end position="89"/>
    </location>
</feature>
<dbReference type="EMBL" id="JANBVN010000104">
    <property type="protein sequence ID" value="KAJ9143995.1"/>
    <property type="molecule type" value="Genomic_DNA"/>
</dbReference>
<organism evidence="6 7">
    <name type="scientific">Coniochaeta hoffmannii</name>
    <dbReference type="NCBI Taxonomy" id="91930"/>
    <lineage>
        <taxon>Eukaryota</taxon>
        <taxon>Fungi</taxon>
        <taxon>Dikarya</taxon>
        <taxon>Ascomycota</taxon>
        <taxon>Pezizomycotina</taxon>
        <taxon>Sordariomycetes</taxon>
        <taxon>Sordariomycetidae</taxon>
        <taxon>Coniochaetales</taxon>
        <taxon>Coniochaetaceae</taxon>
        <taxon>Coniochaeta</taxon>
    </lineage>
</organism>
<evidence type="ECO:0000256" key="2">
    <source>
        <dbReference type="ARBA" id="ARBA00023026"/>
    </source>
</evidence>
<evidence type="ECO:0000256" key="1">
    <source>
        <dbReference type="ARBA" id="ARBA00022669"/>
    </source>
</evidence>
<dbReference type="SUPFAM" id="SSF54106">
    <property type="entry name" value="LysM domain"/>
    <property type="match status" value="3"/>
</dbReference>
<dbReference type="PANTHER" id="PTHR34997:SF18">
    <property type="entry name" value="LYSM DOMAIN-CONTAINING PROTEIN"/>
    <property type="match status" value="1"/>
</dbReference>
<dbReference type="SMART" id="SM00257">
    <property type="entry name" value="LysM"/>
    <property type="match status" value="3"/>
</dbReference>
<evidence type="ECO:0000313" key="7">
    <source>
        <dbReference type="Proteomes" id="UP001174691"/>
    </source>
</evidence>
<sequence>MGNVPSVTCNFSTPASYGDTCQSIASDWGLTVQGFQDLNPGVACPDLVPDTSYCVIGSISSDSPSTTTTGTTTTKPPTTSTTSSSPYSPMQPGLVSNCNNFYRVASGDTCQQIEGKYGISPAQFSSWNPYINADCDNLWLDYYVCVGVPGATTTGALPTQTPSGPQPQMPGIVSSCKRFRLVQSGDSCYVIDDTEGISLSQFLSWNSYVDPQCDNLWLGYYVCVSA</sequence>
<dbReference type="GO" id="GO:0008061">
    <property type="term" value="F:chitin binding"/>
    <property type="evidence" value="ECO:0007669"/>
    <property type="project" value="UniProtKB-KW"/>
</dbReference>
<protein>
    <submittedName>
        <fullName evidence="6">LysM domain-containing protein</fullName>
    </submittedName>
</protein>
<dbReference type="InterPro" id="IPR018392">
    <property type="entry name" value="LysM"/>
</dbReference>
<proteinExistence type="inferred from homology"/>
<gene>
    <name evidence="6" type="ORF">NKR19_g6606</name>
</gene>
<evidence type="ECO:0000256" key="3">
    <source>
        <dbReference type="ARBA" id="ARBA00044955"/>
    </source>
</evidence>
<dbReference type="CDD" id="cd00118">
    <property type="entry name" value="LysM"/>
    <property type="match status" value="3"/>
</dbReference>
<feature type="domain" description="LysM" evidence="5">
    <location>
        <begin position="178"/>
        <end position="224"/>
    </location>
</feature>
<dbReference type="InterPro" id="IPR052210">
    <property type="entry name" value="LysM1-like"/>
</dbReference>
<reference evidence="6" key="1">
    <citation type="submission" date="2022-07" db="EMBL/GenBank/DDBJ databases">
        <title>Fungi with potential for degradation of polypropylene.</title>
        <authorList>
            <person name="Gostincar C."/>
        </authorList>
    </citation>
    <scope>NUCLEOTIDE SEQUENCE</scope>
    <source>
        <strain evidence="6">EXF-13287</strain>
    </source>
</reference>
<feature type="compositionally biased region" description="Low complexity" evidence="4">
    <location>
        <begin position="62"/>
        <end position="88"/>
    </location>
</feature>